<feature type="compositionally biased region" description="Low complexity" evidence="6">
    <location>
        <begin position="388"/>
        <end position="413"/>
    </location>
</feature>
<comment type="domain">
    <text evidence="5">Has a modular structure: an endo-beta-1,4-glucanase catalytic module at the N-terminus, a linker rich in serines and threonines, and a C-terminal carbohydrate-binding module (CBM).</text>
</comment>
<dbReference type="PANTHER" id="PTHR33353">
    <property type="entry name" value="PUTATIVE (AFU_ORTHOLOGUE AFUA_1G12560)-RELATED"/>
    <property type="match status" value="1"/>
</dbReference>
<dbReference type="PANTHER" id="PTHR33353:SF32">
    <property type="entry name" value="ENDO-BETA-1,4-GLUCANASE D"/>
    <property type="match status" value="1"/>
</dbReference>
<dbReference type="InterPro" id="IPR005103">
    <property type="entry name" value="AA9_LPMO"/>
</dbReference>
<dbReference type="Gene3D" id="2.70.50.70">
    <property type="match status" value="1"/>
</dbReference>
<dbReference type="RefSeq" id="XP_069229411.1">
    <property type="nucleotide sequence ID" value="XM_069374077.1"/>
</dbReference>
<comment type="catalytic activity">
    <reaction evidence="5">
        <text>[(1-&gt;4)-beta-D-glucosyl]n+m + reduced acceptor + O2 = 4-dehydro-beta-D-glucosyl-[(1-&gt;4)-beta-D-glucosyl]n-1 + [(1-&gt;4)-beta-D-glucosyl]m + acceptor + H2O.</text>
        <dbReference type="EC" id="1.14.99.56"/>
    </reaction>
</comment>
<evidence type="ECO:0000313" key="10">
    <source>
        <dbReference type="Proteomes" id="UP000803884"/>
    </source>
</evidence>
<keyword evidence="5" id="KW-0624">Polysaccharide degradation</keyword>
<feature type="signal peptide" evidence="7">
    <location>
        <begin position="1"/>
        <end position="16"/>
    </location>
</feature>
<proteinExistence type="predicted"/>
<feature type="region of interest" description="Disordered" evidence="6">
    <location>
        <begin position="348"/>
        <end position="413"/>
    </location>
</feature>
<keyword evidence="3 5" id="KW-0964">Secreted</keyword>
<evidence type="ECO:0000259" key="8">
    <source>
        <dbReference type="Pfam" id="PF03443"/>
    </source>
</evidence>
<feature type="chain" id="PRO_5044253423" description="AA9 family lytic polysaccharide monooxygenase" evidence="7">
    <location>
        <begin position="17"/>
        <end position="475"/>
    </location>
</feature>
<evidence type="ECO:0000256" key="4">
    <source>
        <dbReference type="ARBA" id="ARBA00023157"/>
    </source>
</evidence>
<comment type="function">
    <text evidence="5">Lytic polysaccharide monooxygenase (LMPO) that depolymerizes crystalline and amorphous polysaccharides via the oxidation of scissile alpha- or beta-(1-4)-glycosidic bonds, yielding C1 and/or C4 oxidation products. Catalysis by LPMOs requires the reduction of the active-site copper from Cu(II) to Cu(I) by a reducing agent and H(2)O(2) or O(2) as a cosubstrate.</text>
</comment>
<organism evidence="9 10">
    <name type="scientific">Cladosporium halotolerans</name>
    <dbReference type="NCBI Taxonomy" id="1052096"/>
    <lineage>
        <taxon>Eukaryota</taxon>
        <taxon>Fungi</taxon>
        <taxon>Dikarya</taxon>
        <taxon>Ascomycota</taxon>
        <taxon>Pezizomycotina</taxon>
        <taxon>Dothideomycetes</taxon>
        <taxon>Dothideomycetidae</taxon>
        <taxon>Cladosporiales</taxon>
        <taxon>Cladosporiaceae</taxon>
        <taxon>Cladosporium</taxon>
    </lineage>
</organism>
<keyword evidence="4 5" id="KW-1015">Disulfide bond</keyword>
<feature type="compositionally biased region" description="Low complexity" evidence="6">
    <location>
        <begin position="352"/>
        <end position="375"/>
    </location>
</feature>
<sequence>MKYTAATLALAAGATAHTLMSEIYVDGEGQGSGTCIRSPNNADGAVDPIIDLGSSDMACGQDGTMGVARTCGMNAGQELTFEYRQWPDDPSRQSLAKGHMGPCSVYLKKVEDATQDSATGDGWFKLWDEGYVESSGQWCTWNMIDNNGRITVKIPESLQGGDYLVRPELLALHNIPEKHQPEFYIGCAQVFLQSSGSEGPAETVSIPGHVTGEDPGTTYNPFEKPLKPYTVPGPDVYKSVNKGSAMNDLKQTTGLPKEGTIVSNRNWCGVEVPSWNDEDSCWDADKDCWAQLDECYDTAGATGLEGCKIFQDYCKGNQATCKSGGSGPQNAGKHLSQQFDHIQTPAAVNGMTSYGSTGGSSDSQSNDQASSSSAPAPSPDSYKKKEMAAPAPSSEEAAPAPQYTSAPPAYSAPAPQAQATTLVTKAAADQGNPNVVYETVYETVNAYATVTDMAYATETVQAYRRHAHPRHARHV</sequence>
<comment type="cofactor">
    <cofactor evidence="1">
        <name>Cu(2+)</name>
        <dbReference type="ChEBI" id="CHEBI:29036"/>
    </cofactor>
</comment>
<accession>A0AB34KQ15</accession>
<dbReference type="EMBL" id="JAAQHG020000015">
    <property type="protein sequence ID" value="KAL1586306.1"/>
    <property type="molecule type" value="Genomic_DNA"/>
</dbReference>
<dbReference type="GeneID" id="96006915"/>
<evidence type="ECO:0000256" key="3">
    <source>
        <dbReference type="ARBA" id="ARBA00022525"/>
    </source>
</evidence>
<keyword evidence="5" id="KW-0119">Carbohydrate metabolism</keyword>
<evidence type="ECO:0000256" key="5">
    <source>
        <dbReference type="RuleBase" id="RU368122"/>
    </source>
</evidence>
<name>A0AB34KQ15_9PEZI</name>
<dbReference type="Proteomes" id="UP000803884">
    <property type="component" value="Unassembled WGS sequence"/>
</dbReference>
<dbReference type="GO" id="GO:0030245">
    <property type="term" value="P:cellulose catabolic process"/>
    <property type="evidence" value="ECO:0007669"/>
    <property type="project" value="UniProtKB-UniRule"/>
</dbReference>
<gene>
    <name evidence="9" type="ORF">WHR41_05472</name>
</gene>
<dbReference type="GO" id="GO:0005576">
    <property type="term" value="C:extracellular region"/>
    <property type="evidence" value="ECO:0007669"/>
    <property type="project" value="UniProtKB-SubCell"/>
</dbReference>
<dbReference type="EC" id="1.14.99.56" evidence="5"/>
<evidence type="ECO:0000256" key="7">
    <source>
        <dbReference type="SAM" id="SignalP"/>
    </source>
</evidence>
<comment type="subcellular location">
    <subcellularLocation>
        <location evidence="2 5">Secreted</location>
    </subcellularLocation>
</comment>
<dbReference type="InterPro" id="IPR049892">
    <property type="entry name" value="AA9"/>
</dbReference>
<keyword evidence="7" id="KW-0732">Signal</keyword>
<evidence type="ECO:0000256" key="6">
    <source>
        <dbReference type="SAM" id="MobiDB-lite"/>
    </source>
</evidence>
<dbReference type="Pfam" id="PF03443">
    <property type="entry name" value="AA9"/>
    <property type="match status" value="1"/>
</dbReference>
<dbReference type="GO" id="GO:0030248">
    <property type="term" value="F:cellulose binding"/>
    <property type="evidence" value="ECO:0007669"/>
    <property type="project" value="UniProtKB-UniRule"/>
</dbReference>
<evidence type="ECO:0000313" key="9">
    <source>
        <dbReference type="EMBL" id="KAL1586306.1"/>
    </source>
</evidence>
<evidence type="ECO:0000256" key="2">
    <source>
        <dbReference type="ARBA" id="ARBA00004613"/>
    </source>
</evidence>
<keyword evidence="10" id="KW-1185">Reference proteome</keyword>
<dbReference type="CDD" id="cd21175">
    <property type="entry name" value="LPMO_AA9"/>
    <property type="match status" value="1"/>
</dbReference>
<dbReference type="GO" id="GO:0008810">
    <property type="term" value="F:cellulase activity"/>
    <property type="evidence" value="ECO:0007669"/>
    <property type="project" value="UniProtKB-UniRule"/>
</dbReference>
<keyword evidence="5" id="KW-0136">Cellulose degradation</keyword>
<feature type="domain" description="Auxiliary Activity family 9 catalytic" evidence="8">
    <location>
        <begin position="17"/>
        <end position="223"/>
    </location>
</feature>
<protein>
    <recommendedName>
        <fullName evidence="5">AA9 family lytic polysaccharide monooxygenase</fullName>
        <ecNumber evidence="5">1.14.99.56</ecNumber>
    </recommendedName>
    <alternativeName>
        <fullName evidence="5">Endo-beta-1,4-glucanase</fullName>
    </alternativeName>
    <alternativeName>
        <fullName evidence="5">Glycosyl hydrolase 61 family protein</fullName>
    </alternativeName>
</protein>
<dbReference type="AlphaFoldDB" id="A0AB34KQ15"/>
<comment type="caution">
    <text evidence="9">The sequence shown here is derived from an EMBL/GenBank/DDBJ whole genome shotgun (WGS) entry which is preliminary data.</text>
</comment>
<reference evidence="9 10" key="1">
    <citation type="journal article" date="2020" name="Microbiol. Resour. Announc.">
        <title>Draft Genome Sequence of a Cladosporium Species Isolated from the Mesophotic Ascidian Didemnum maculosum.</title>
        <authorList>
            <person name="Gioti A."/>
            <person name="Siaperas R."/>
            <person name="Nikolaivits E."/>
            <person name="Le Goff G."/>
            <person name="Ouazzani J."/>
            <person name="Kotoulas G."/>
            <person name="Topakas E."/>
        </authorList>
    </citation>
    <scope>NUCLEOTIDE SEQUENCE [LARGE SCALE GENOMIC DNA]</scope>
    <source>
        <strain evidence="9 10">TM138-S3</strain>
    </source>
</reference>
<evidence type="ECO:0000256" key="1">
    <source>
        <dbReference type="ARBA" id="ARBA00001973"/>
    </source>
</evidence>